<reference evidence="2" key="1">
    <citation type="submission" date="2023-07" db="EMBL/GenBank/DDBJ databases">
        <title>Novel Mycoplasma species identified in domestic and wild animals.</title>
        <authorList>
            <person name="Volokhov D.V."/>
            <person name="Furtak V.A."/>
            <person name="Zagorodnyaya T.A."/>
        </authorList>
    </citation>
    <scope>NUCLEOTIDE SEQUENCE [LARGE SCALE GENOMIC DNA]</scope>
    <source>
        <strain evidence="2">92-19</strain>
    </source>
</reference>
<proteinExistence type="predicted"/>
<dbReference type="PROSITE" id="PS51257">
    <property type="entry name" value="PROKAR_LIPOPROTEIN"/>
    <property type="match status" value="1"/>
</dbReference>
<accession>A0ABT2PX43</accession>
<keyword evidence="2" id="KW-1185">Reference proteome</keyword>
<dbReference type="EMBL" id="JAOEGN010000015">
    <property type="protein sequence ID" value="MCU0105525.1"/>
    <property type="molecule type" value="Genomic_DNA"/>
</dbReference>
<organism evidence="1 2">
    <name type="scientific">Paracholeplasma vituli</name>
    <dbReference type="NCBI Taxonomy" id="69473"/>
    <lineage>
        <taxon>Bacteria</taxon>
        <taxon>Bacillati</taxon>
        <taxon>Mycoplasmatota</taxon>
        <taxon>Mollicutes</taxon>
        <taxon>Acholeplasmatales</taxon>
        <taxon>Acholeplasmataceae</taxon>
        <taxon>Paracholeplasma</taxon>
    </lineage>
</organism>
<protein>
    <recommendedName>
        <fullName evidence="3">Lipoprotein</fullName>
    </recommendedName>
</protein>
<evidence type="ECO:0000313" key="1">
    <source>
        <dbReference type="EMBL" id="MCU0105525.1"/>
    </source>
</evidence>
<evidence type="ECO:0008006" key="3">
    <source>
        <dbReference type="Google" id="ProtNLM"/>
    </source>
</evidence>
<name>A0ABT2PX43_9MOLU</name>
<dbReference type="RefSeq" id="WP_262096838.1">
    <property type="nucleotide sequence ID" value="NZ_JAOEGN010000015.1"/>
</dbReference>
<comment type="caution">
    <text evidence="1">The sequence shown here is derived from an EMBL/GenBank/DDBJ whole genome shotgun (WGS) entry which is preliminary data.</text>
</comment>
<evidence type="ECO:0000313" key="2">
    <source>
        <dbReference type="Proteomes" id="UP001209076"/>
    </source>
</evidence>
<dbReference type="Proteomes" id="UP001209076">
    <property type="component" value="Unassembled WGS sequence"/>
</dbReference>
<gene>
    <name evidence="1" type="ORF">N7603_07620</name>
</gene>
<sequence>MKRSIALKIIVVTLLTLLLSGCNQMERFDRDVRKIEMEESGYVIVSEYAISKNYKHQMVYEKIEAALDDANIAYNEHITMMTTRVIGRKLFFQVYTGLGGNREEQIPESVRGVVDIDTLAVTIYSVYYDHSEDISFKLIDQNHALIRYLAKVELVQLNPYTVLDTLLVTGTNLLTYNDQLRAAFIKDQVLTVYSYTNTGYETNTYNIETSETFDRLYDHYLINTRKKLAYNIQTQTFVDYDSILSLYPSNEMPLYQEIFNDTLTVLDKTWTINEFMNQTETLKAFKKELGKYDRMFNRYAIFTQNGETYIALNYDGGGLLFLVNATHQYIFKLVDGIPVYVASHPYELGYFVLKPQS</sequence>